<feature type="compositionally biased region" description="Polar residues" evidence="1">
    <location>
        <begin position="144"/>
        <end position="153"/>
    </location>
</feature>
<dbReference type="GeneID" id="113505409"/>
<dbReference type="PANTHER" id="PTHR10773">
    <property type="entry name" value="DNA-DIRECTED RNA POLYMERASES I, II, AND III SUBUNIT RPABC2"/>
    <property type="match status" value="1"/>
</dbReference>
<dbReference type="KEGG" id="tnl:113505409"/>
<evidence type="ECO:0000313" key="2">
    <source>
        <dbReference type="Proteomes" id="UP000322000"/>
    </source>
</evidence>
<keyword evidence="2" id="KW-1185">Reference proteome</keyword>
<proteinExistence type="predicted"/>
<name>A0A7E5WTK2_TRINI</name>
<protein>
    <submittedName>
        <fullName evidence="3">Uncharacterized protein LOC113505409</fullName>
    </submittedName>
</protein>
<organism evidence="2 3">
    <name type="scientific">Trichoplusia ni</name>
    <name type="common">Cabbage looper</name>
    <dbReference type="NCBI Taxonomy" id="7111"/>
    <lineage>
        <taxon>Eukaryota</taxon>
        <taxon>Metazoa</taxon>
        <taxon>Ecdysozoa</taxon>
        <taxon>Arthropoda</taxon>
        <taxon>Hexapoda</taxon>
        <taxon>Insecta</taxon>
        <taxon>Pterygota</taxon>
        <taxon>Neoptera</taxon>
        <taxon>Endopterygota</taxon>
        <taxon>Lepidoptera</taxon>
        <taxon>Glossata</taxon>
        <taxon>Ditrysia</taxon>
        <taxon>Noctuoidea</taxon>
        <taxon>Noctuidae</taxon>
        <taxon>Plusiinae</taxon>
        <taxon>Trichoplusia</taxon>
    </lineage>
</organism>
<feature type="compositionally biased region" description="Basic residues" evidence="1">
    <location>
        <begin position="189"/>
        <end position="199"/>
    </location>
</feature>
<feature type="compositionally biased region" description="Polar residues" evidence="1">
    <location>
        <begin position="167"/>
        <end position="180"/>
    </location>
</feature>
<accession>A0A7E5WTK2</accession>
<dbReference type="PANTHER" id="PTHR10773:SF19">
    <property type="match status" value="1"/>
</dbReference>
<dbReference type="OrthoDB" id="7417760at2759"/>
<sequence>MAGRGRINRMIDLVHRELEMVNDVDCLIEEPVPTCILFTENQSPKPGFSKDNSPKPGCSTDYAPIYEYLKNVSPISSKVCSPMPGCSQNFSPRPNPDKDDNIIFTDSDEIYLICLDIVSLLVDKLPCPDLDYSGESSDDYIPNTPDTSDSDCSIRNRRAKGRRNVIIPQSGSDESNNTSFWDREGVIQGRKRKPRKSTKERREDRENRKKKRNLGKSYQRKNGKPVKERNMNSLETCRMKCAERIPEALRKKIFNRYWSLGDYDRRVLFISNLITLKEKKTQKMAPTIKNRNYSNEFFLKLDLECHRICKGCFLKTFDEMPKFVQTVTDKLKLSGGLIITKSSRGKKPSVFKINDERLEDVKAQILSFPLYESHYGRSKTNKKFLPPHLTLKDMYKAYCEMHENPVSITIYSWVFRAQIYLLRRLMLIRV</sequence>
<dbReference type="Proteomes" id="UP000322000">
    <property type="component" value="Chromosome 25"/>
</dbReference>
<feature type="region of interest" description="Disordered" evidence="1">
    <location>
        <begin position="133"/>
        <end position="231"/>
    </location>
</feature>
<dbReference type="AlphaFoldDB" id="A0A7E5WTK2"/>
<dbReference type="RefSeq" id="XP_026743884.1">
    <property type="nucleotide sequence ID" value="XM_026888083.1"/>
</dbReference>
<feature type="compositionally biased region" description="Basic residues" evidence="1">
    <location>
        <begin position="208"/>
        <end position="224"/>
    </location>
</feature>
<dbReference type="InParanoid" id="A0A7E5WTK2"/>
<evidence type="ECO:0000256" key="1">
    <source>
        <dbReference type="SAM" id="MobiDB-lite"/>
    </source>
</evidence>
<reference evidence="3" key="1">
    <citation type="submission" date="2025-08" db="UniProtKB">
        <authorList>
            <consortium name="RefSeq"/>
        </authorList>
    </citation>
    <scope>IDENTIFICATION</scope>
</reference>
<evidence type="ECO:0000313" key="3">
    <source>
        <dbReference type="RefSeq" id="XP_026743884.1"/>
    </source>
</evidence>
<gene>
    <name evidence="3" type="primary">LOC113505409</name>
</gene>